<dbReference type="SUPFAM" id="SSF54928">
    <property type="entry name" value="RNA-binding domain, RBD"/>
    <property type="match status" value="1"/>
</dbReference>
<dbReference type="Gene3D" id="3.30.70.330">
    <property type="match status" value="1"/>
</dbReference>
<dbReference type="Pfam" id="PF00076">
    <property type="entry name" value="RRM_1"/>
    <property type="match status" value="1"/>
</dbReference>
<accession>A0A372EI07</accession>
<name>A0A372EI07_9BURK</name>
<dbReference type="Proteomes" id="UP000261931">
    <property type="component" value="Unassembled WGS sequence"/>
</dbReference>
<dbReference type="InterPro" id="IPR000504">
    <property type="entry name" value="RRM_dom"/>
</dbReference>
<evidence type="ECO:0000313" key="4">
    <source>
        <dbReference type="Proteomes" id="UP000261931"/>
    </source>
</evidence>
<evidence type="ECO:0000313" key="3">
    <source>
        <dbReference type="EMBL" id="RFP78163.1"/>
    </source>
</evidence>
<gene>
    <name evidence="3" type="ORF">DY262_12680</name>
</gene>
<comment type="caution">
    <text evidence="3">The sequence shown here is derived from an EMBL/GenBank/DDBJ whole genome shotgun (WGS) entry which is preliminary data.</text>
</comment>
<dbReference type="PROSITE" id="PS50102">
    <property type="entry name" value="RRM"/>
    <property type="match status" value="1"/>
</dbReference>
<evidence type="ECO:0000259" key="2">
    <source>
        <dbReference type="PROSITE" id="PS50102"/>
    </source>
</evidence>
<reference evidence="3 4" key="1">
    <citation type="submission" date="2018-08" db="EMBL/GenBank/DDBJ databases">
        <title>Hydrogenophaga sp. LA-38 isolated from sludge.</title>
        <authorList>
            <person name="Im W.-T."/>
        </authorList>
    </citation>
    <scope>NUCLEOTIDE SEQUENCE [LARGE SCALE GENOMIC DNA]</scope>
    <source>
        <strain evidence="3 4">LA-38</strain>
    </source>
</reference>
<dbReference type="InterPro" id="IPR035979">
    <property type="entry name" value="RBD_domain_sf"/>
</dbReference>
<proteinExistence type="predicted"/>
<dbReference type="SMART" id="SM00360">
    <property type="entry name" value="RRM"/>
    <property type="match status" value="1"/>
</dbReference>
<dbReference type="CDD" id="cd21608">
    <property type="entry name" value="RRM2_NsCP33_like"/>
    <property type="match status" value="1"/>
</dbReference>
<sequence length="96" mass="10222">MSSKLYVGNLPYSVNDDSLRHNFSEYGAVASAKVMTDRDSGRSKGFGFVEMSSEAEAQAAINGLNGQSVDGRQIVVNISRPKEGGGGGYRSNGPRY</sequence>
<protein>
    <submittedName>
        <fullName evidence="3">RNA-binding protein</fullName>
    </submittedName>
</protein>
<dbReference type="EMBL" id="QVLS01000007">
    <property type="protein sequence ID" value="RFP78163.1"/>
    <property type="molecule type" value="Genomic_DNA"/>
</dbReference>
<evidence type="ECO:0000256" key="1">
    <source>
        <dbReference type="ARBA" id="ARBA00022884"/>
    </source>
</evidence>
<keyword evidence="1" id="KW-0694">RNA-binding</keyword>
<dbReference type="AlphaFoldDB" id="A0A372EI07"/>
<dbReference type="GO" id="GO:0003723">
    <property type="term" value="F:RNA binding"/>
    <property type="evidence" value="ECO:0007669"/>
    <property type="project" value="UniProtKB-KW"/>
</dbReference>
<dbReference type="PANTHER" id="PTHR48027">
    <property type="entry name" value="HETEROGENEOUS NUCLEAR RIBONUCLEOPROTEIN 87F-RELATED"/>
    <property type="match status" value="1"/>
</dbReference>
<feature type="domain" description="RRM" evidence="2">
    <location>
        <begin position="3"/>
        <end position="81"/>
    </location>
</feature>
<organism evidence="3 4">
    <name type="scientific">Hydrogenophaga borbori</name>
    <dbReference type="NCBI Taxonomy" id="2294117"/>
    <lineage>
        <taxon>Bacteria</taxon>
        <taxon>Pseudomonadati</taxon>
        <taxon>Pseudomonadota</taxon>
        <taxon>Betaproteobacteria</taxon>
        <taxon>Burkholderiales</taxon>
        <taxon>Comamonadaceae</taxon>
        <taxon>Hydrogenophaga</taxon>
    </lineage>
</organism>
<dbReference type="InterPro" id="IPR048289">
    <property type="entry name" value="RRM2_NsCP33-like"/>
</dbReference>
<keyword evidence="4" id="KW-1185">Reference proteome</keyword>
<dbReference type="InterPro" id="IPR012677">
    <property type="entry name" value="Nucleotide-bd_a/b_plait_sf"/>
</dbReference>
<dbReference type="InterPro" id="IPR052462">
    <property type="entry name" value="SLIRP/GR-RBP-like"/>
</dbReference>